<gene>
    <name evidence="5" type="ORF">GC093_02425</name>
</gene>
<dbReference type="GO" id="GO:0031388">
    <property type="term" value="P:organic acid phosphorylation"/>
    <property type="evidence" value="ECO:0007669"/>
    <property type="project" value="UniProtKB-UniRule"/>
</dbReference>
<dbReference type="Gene3D" id="3.40.50.10350">
    <property type="entry name" value="Glycerate kinase, domain 1"/>
    <property type="match status" value="1"/>
</dbReference>
<dbReference type="NCBIfam" id="TIGR00045">
    <property type="entry name" value="glycerate kinase"/>
    <property type="match status" value="1"/>
</dbReference>
<evidence type="ECO:0000256" key="1">
    <source>
        <dbReference type="ARBA" id="ARBA00006284"/>
    </source>
</evidence>
<dbReference type="InterPro" id="IPR036129">
    <property type="entry name" value="Glycerate_kinase_sf"/>
</dbReference>
<dbReference type="AlphaFoldDB" id="A0A972JY18"/>
<proteinExistence type="inferred from homology"/>
<evidence type="ECO:0000256" key="2">
    <source>
        <dbReference type="ARBA" id="ARBA00022679"/>
    </source>
</evidence>
<dbReference type="InterPro" id="IPR018197">
    <property type="entry name" value="Glycerate_kinase_RE-like"/>
</dbReference>
<dbReference type="PANTHER" id="PTHR21599:SF0">
    <property type="entry name" value="GLYCERATE KINASE"/>
    <property type="match status" value="1"/>
</dbReference>
<evidence type="ECO:0000256" key="4">
    <source>
        <dbReference type="PIRNR" id="PIRNR006078"/>
    </source>
</evidence>
<dbReference type="InterPro" id="IPR004381">
    <property type="entry name" value="Glycerate_kinase"/>
</dbReference>
<organism evidence="5 6">
    <name type="scientific">Paenibacillus foliorum</name>
    <dbReference type="NCBI Taxonomy" id="2654974"/>
    <lineage>
        <taxon>Bacteria</taxon>
        <taxon>Bacillati</taxon>
        <taxon>Bacillota</taxon>
        <taxon>Bacilli</taxon>
        <taxon>Bacillales</taxon>
        <taxon>Paenibacillaceae</taxon>
        <taxon>Paenibacillus</taxon>
    </lineage>
</organism>
<keyword evidence="6" id="KW-1185">Reference proteome</keyword>
<evidence type="ECO:0000313" key="6">
    <source>
        <dbReference type="Proteomes" id="UP000641588"/>
    </source>
</evidence>
<dbReference type="Proteomes" id="UP000641588">
    <property type="component" value="Unassembled WGS sequence"/>
</dbReference>
<keyword evidence="3 4" id="KW-0418">Kinase</keyword>
<accession>A0A972JY18</accession>
<dbReference type="InterPro" id="IPR018193">
    <property type="entry name" value="Glyc_kinase_flavodox-like_fold"/>
</dbReference>
<evidence type="ECO:0000313" key="5">
    <source>
        <dbReference type="EMBL" id="NOU92091.1"/>
    </source>
</evidence>
<protein>
    <submittedName>
        <fullName evidence="5">Glycerate kinase</fullName>
        <ecNumber evidence="5">2.7.1.-</ecNumber>
    </submittedName>
</protein>
<dbReference type="Gene3D" id="3.90.1510.10">
    <property type="entry name" value="Glycerate kinase, domain 2"/>
    <property type="match status" value="1"/>
</dbReference>
<sequence>MKIVIAPDSFKGSISAADAAAAIERGIKRYLPEADTVKVPVADGGEGTMDSLIHAAGGRKVDAVVTGPIGLPVEAAYGLIGQEQRVAVIEMASASGLCLITAEQRNPLIATTYGTGELIRQALDAGCREFILALGGSATNDGGAGMLQALGMRLLDASGSPVRWGGGALSEIAAIDDSAWDPRIAESRFLIASDVQNPFIGPKGASHVYGPQKGATPDIVQELERNMAAWADTIEAKTGTRVHDLPGAGAAGGIGGAFLAFFPTSIQPGIEVVIHYSGLREHLLGTDLVITGEGQIDFQTAFGKTPMGIALEAKKLNIPTVALAGSVGTGIDSLHDLGITSVHSIVNGPMTLQEAMDRAAELLELTAEQIIRTYAPAINQQHGSKE</sequence>
<dbReference type="Pfam" id="PF02595">
    <property type="entry name" value="Gly_kinase"/>
    <property type="match status" value="1"/>
</dbReference>
<comment type="caution">
    <text evidence="5">The sequence shown here is derived from an EMBL/GenBank/DDBJ whole genome shotgun (WGS) entry which is preliminary data.</text>
</comment>
<dbReference type="PIRSF" id="PIRSF006078">
    <property type="entry name" value="GlxK"/>
    <property type="match status" value="1"/>
</dbReference>
<reference evidence="5" key="1">
    <citation type="submission" date="2019-10" db="EMBL/GenBank/DDBJ databases">
        <title>Description of Paenibacillus glebae sp. nov.</title>
        <authorList>
            <person name="Carlier A."/>
            <person name="Qi S."/>
        </authorList>
    </citation>
    <scope>NUCLEOTIDE SEQUENCE</scope>
    <source>
        <strain evidence="5">LMG 31456</strain>
    </source>
</reference>
<dbReference type="SUPFAM" id="SSF110738">
    <property type="entry name" value="Glycerate kinase I"/>
    <property type="match status" value="1"/>
</dbReference>
<dbReference type="EMBL" id="WHOD01000009">
    <property type="protein sequence ID" value="NOU92091.1"/>
    <property type="molecule type" value="Genomic_DNA"/>
</dbReference>
<dbReference type="GO" id="GO:0008887">
    <property type="term" value="F:glycerate kinase activity"/>
    <property type="evidence" value="ECO:0007669"/>
    <property type="project" value="UniProtKB-UniRule"/>
</dbReference>
<comment type="similarity">
    <text evidence="1 4">Belongs to the glycerate kinase type-1 family.</text>
</comment>
<evidence type="ECO:0000256" key="3">
    <source>
        <dbReference type="ARBA" id="ARBA00022777"/>
    </source>
</evidence>
<dbReference type="EC" id="2.7.1.-" evidence="5"/>
<dbReference type="PANTHER" id="PTHR21599">
    <property type="entry name" value="GLYCERATE KINASE"/>
    <property type="match status" value="1"/>
</dbReference>
<keyword evidence="2 4" id="KW-0808">Transferase</keyword>
<name>A0A972JY18_9BACL</name>
<dbReference type="RefSeq" id="WP_171650266.1">
    <property type="nucleotide sequence ID" value="NZ_WHOD01000009.1"/>
</dbReference>